<evidence type="ECO:0000256" key="1">
    <source>
        <dbReference type="SAM" id="MobiDB-lite"/>
    </source>
</evidence>
<dbReference type="EMBL" id="JAANBB010000033">
    <property type="protein sequence ID" value="KAF7554356.1"/>
    <property type="molecule type" value="Genomic_DNA"/>
</dbReference>
<gene>
    <name evidence="2" type="ORF">G7Z17_g2958</name>
</gene>
<feature type="compositionally biased region" description="Polar residues" evidence="1">
    <location>
        <begin position="41"/>
        <end position="52"/>
    </location>
</feature>
<keyword evidence="3" id="KW-1185">Reference proteome</keyword>
<proteinExistence type="predicted"/>
<name>A0A9P5HFJ3_9HYPO</name>
<protein>
    <submittedName>
        <fullName evidence="2">Uncharacterized protein</fullName>
    </submittedName>
</protein>
<dbReference type="AlphaFoldDB" id="A0A9P5HFJ3"/>
<comment type="caution">
    <text evidence="2">The sequence shown here is derived from an EMBL/GenBank/DDBJ whole genome shotgun (WGS) entry which is preliminary data.</text>
</comment>
<evidence type="ECO:0000313" key="2">
    <source>
        <dbReference type="EMBL" id="KAF7554356.1"/>
    </source>
</evidence>
<accession>A0A9P5HFJ3</accession>
<reference evidence="2" key="1">
    <citation type="submission" date="2020-03" db="EMBL/GenBank/DDBJ databases">
        <title>Draft Genome Sequence of Cylindrodendrum hubeiense.</title>
        <authorList>
            <person name="Buettner E."/>
            <person name="Kellner H."/>
        </authorList>
    </citation>
    <scope>NUCLEOTIDE SEQUENCE</scope>
    <source>
        <strain evidence="2">IHI 201604</strain>
    </source>
</reference>
<sequence length="137" mass="14703">MACGAQDPPPLAEGYRDLRPLNFRVAPASCLNPAHPDTGVIRSSYTPPTQRLLSPVGEQKLSSPKPDAINERIARVPPPEVVVRAEPAEDEIQVVTKIIAAAQDKETHKGTEMNGPAAIMLIDNERIDKASHGSAHS</sequence>
<dbReference type="Proteomes" id="UP000722485">
    <property type="component" value="Unassembled WGS sequence"/>
</dbReference>
<feature type="region of interest" description="Disordered" evidence="1">
    <location>
        <begin position="32"/>
        <end position="72"/>
    </location>
</feature>
<organism evidence="2 3">
    <name type="scientific">Cylindrodendrum hubeiense</name>
    <dbReference type="NCBI Taxonomy" id="595255"/>
    <lineage>
        <taxon>Eukaryota</taxon>
        <taxon>Fungi</taxon>
        <taxon>Dikarya</taxon>
        <taxon>Ascomycota</taxon>
        <taxon>Pezizomycotina</taxon>
        <taxon>Sordariomycetes</taxon>
        <taxon>Hypocreomycetidae</taxon>
        <taxon>Hypocreales</taxon>
        <taxon>Nectriaceae</taxon>
        <taxon>Cylindrodendrum</taxon>
    </lineage>
</organism>
<evidence type="ECO:0000313" key="3">
    <source>
        <dbReference type="Proteomes" id="UP000722485"/>
    </source>
</evidence>